<evidence type="ECO:0000259" key="1">
    <source>
        <dbReference type="PROSITE" id="PS50181"/>
    </source>
</evidence>
<dbReference type="OrthoDB" id="3800724at2759"/>
<dbReference type="Pfam" id="PF12937">
    <property type="entry name" value="F-box-like"/>
    <property type="match status" value="1"/>
</dbReference>
<protein>
    <recommendedName>
        <fullName evidence="1">F-box domain-containing protein</fullName>
    </recommendedName>
</protein>
<evidence type="ECO:0000313" key="2">
    <source>
        <dbReference type="EMBL" id="KAF2253025.1"/>
    </source>
</evidence>
<dbReference type="EMBL" id="ML987191">
    <property type="protein sequence ID" value="KAF2253025.1"/>
    <property type="molecule type" value="Genomic_DNA"/>
</dbReference>
<dbReference type="SUPFAM" id="SSF81383">
    <property type="entry name" value="F-box domain"/>
    <property type="match status" value="1"/>
</dbReference>
<accession>A0A6A6IR47</accession>
<dbReference type="InterPro" id="IPR036047">
    <property type="entry name" value="F-box-like_dom_sf"/>
</dbReference>
<evidence type="ECO:0000313" key="3">
    <source>
        <dbReference type="Proteomes" id="UP000800094"/>
    </source>
</evidence>
<feature type="domain" description="F-box" evidence="1">
    <location>
        <begin position="1"/>
        <end position="51"/>
    </location>
</feature>
<gene>
    <name evidence="2" type="ORF">BU26DRAFT_501287</name>
</gene>
<dbReference type="AlphaFoldDB" id="A0A6A6IR47"/>
<keyword evidence="3" id="KW-1185">Reference proteome</keyword>
<reference evidence="2" key="1">
    <citation type="journal article" date="2020" name="Stud. Mycol.">
        <title>101 Dothideomycetes genomes: a test case for predicting lifestyles and emergence of pathogens.</title>
        <authorList>
            <person name="Haridas S."/>
            <person name="Albert R."/>
            <person name="Binder M."/>
            <person name="Bloem J."/>
            <person name="Labutti K."/>
            <person name="Salamov A."/>
            <person name="Andreopoulos B."/>
            <person name="Baker S."/>
            <person name="Barry K."/>
            <person name="Bills G."/>
            <person name="Bluhm B."/>
            <person name="Cannon C."/>
            <person name="Castanera R."/>
            <person name="Culley D."/>
            <person name="Daum C."/>
            <person name="Ezra D."/>
            <person name="Gonzalez J."/>
            <person name="Henrissat B."/>
            <person name="Kuo A."/>
            <person name="Liang C."/>
            <person name="Lipzen A."/>
            <person name="Lutzoni F."/>
            <person name="Magnuson J."/>
            <person name="Mondo S."/>
            <person name="Nolan M."/>
            <person name="Ohm R."/>
            <person name="Pangilinan J."/>
            <person name="Park H.-J."/>
            <person name="Ramirez L."/>
            <person name="Alfaro M."/>
            <person name="Sun H."/>
            <person name="Tritt A."/>
            <person name="Yoshinaga Y."/>
            <person name="Zwiers L.-H."/>
            <person name="Turgeon B."/>
            <person name="Goodwin S."/>
            <person name="Spatafora J."/>
            <person name="Crous P."/>
            <person name="Grigoriev I."/>
        </authorList>
    </citation>
    <scope>NUCLEOTIDE SEQUENCE</scope>
    <source>
        <strain evidence="2">CBS 122368</strain>
    </source>
</reference>
<dbReference type="InterPro" id="IPR001810">
    <property type="entry name" value="F-box_dom"/>
</dbReference>
<sequence length="423" mass="48157">MAGLNSLPEELLDKILRCLRVGPVDTKAMATLSLVSRKFHRIVEPHLYHNITASCFHSDHGHTQGNIHDLTQTLSQDPYLAGLVRVLKARRDKEPQKNDVLDKIRAQPDRTIRAWSLARQYSTWEAAAVLSQSLLDVFTPLLPKLTTLDLTEYRWAQDQSCMIGFVADLPRRHPQLKQLGLRLKATHSVLALSQAFAHPTIERLSLQRGQFISFAQYWNHWGQQNSKVKHLQLGAARGSHNISHVALLQDACPALEDLTLCVSRGDHMLADVISILTAFKGALGRSTVRRVEIWSYLGDRYMAIAAFKNPHNTMSFRKVWRKWSCMTWSLKGTEGHQDDPNMGAILHLDLPDLPGNSGERFTLHRNLQVCATILRFMKTPVQFALFLRGVLEQTHVTQIREAFERKNVKFGYQCWAMFGRTTE</sequence>
<dbReference type="CDD" id="cd09917">
    <property type="entry name" value="F-box_SF"/>
    <property type="match status" value="1"/>
</dbReference>
<dbReference type="Gene3D" id="3.80.10.10">
    <property type="entry name" value="Ribonuclease Inhibitor"/>
    <property type="match status" value="1"/>
</dbReference>
<dbReference type="PROSITE" id="PS50181">
    <property type="entry name" value="FBOX"/>
    <property type="match status" value="1"/>
</dbReference>
<dbReference type="GeneID" id="54579889"/>
<dbReference type="Proteomes" id="UP000800094">
    <property type="component" value="Unassembled WGS sequence"/>
</dbReference>
<dbReference type="RefSeq" id="XP_033688029.1">
    <property type="nucleotide sequence ID" value="XM_033826559.1"/>
</dbReference>
<organism evidence="2 3">
    <name type="scientific">Trematosphaeria pertusa</name>
    <dbReference type="NCBI Taxonomy" id="390896"/>
    <lineage>
        <taxon>Eukaryota</taxon>
        <taxon>Fungi</taxon>
        <taxon>Dikarya</taxon>
        <taxon>Ascomycota</taxon>
        <taxon>Pezizomycotina</taxon>
        <taxon>Dothideomycetes</taxon>
        <taxon>Pleosporomycetidae</taxon>
        <taxon>Pleosporales</taxon>
        <taxon>Massarineae</taxon>
        <taxon>Trematosphaeriaceae</taxon>
        <taxon>Trematosphaeria</taxon>
    </lineage>
</organism>
<dbReference type="Gene3D" id="1.20.1280.50">
    <property type="match status" value="1"/>
</dbReference>
<dbReference type="InterPro" id="IPR032675">
    <property type="entry name" value="LRR_dom_sf"/>
</dbReference>
<proteinExistence type="predicted"/>
<name>A0A6A6IR47_9PLEO</name>